<feature type="active site" description="Proton donor/acceptor" evidence="10">
    <location>
        <position position="281"/>
    </location>
</feature>
<feature type="binding site" evidence="12">
    <location>
        <position position="223"/>
    </location>
    <ligand>
        <name>Zn(2+)</name>
        <dbReference type="ChEBI" id="CHEBI:29105"/>
    </ligand>
</feature>
<dbReference type="OrthoDB" id="9776488at2"/>
<accession>I3DU78</accession>
<evidence type="ECO:0000259" key="13">
    <source>
        <dbReference type="Pfam" id="PF01979"/>
    </source>
</evidence>
<keyword evidence="15" id="KW-1185">Reference proteome</keyword>
<organism evidence="14 15">
    <name type="scientific">Bacillus methanolicus (strain MGA3 / ATCC 53907)</name>
    <dbReference type="NCBI Taxonomy" id="796606"/>
    <lineage>
        <taxon>Bacteria</taxon>
        <taxon>Bacillati</taxon>
        <taxon>Bacillota</taxon>
        <taxon>Bacilli</taxon>
        <taxon>Bacillales</taxon>
        <taxon>Bacillaceae</taxon>
        <taxon>Bacillus</taxon>
    </lineage>
</organism>
<dbReference type="Gene3D" id="3.20.20.140">
    <property type="entry name" value="Metal-dependent hydrolases"/>
    <property type="match status" value="1"/>
</dbReference>
<dbReference type="InterPro" id="IPR011059">
    <property type="entry name" value="Metal-dep_hydrolase_composite"/>
</dbReference>
<dbReference type="STRING" id="796606.BMMGA3_14790"/>
<dbReference type="InterPro" id="IPR003764">
    <property type="entry name" value="GlcNAc_6-P_deAcase"/>
</dbReference>
<feature type="domain" description="Amidohydrolase-related" evidence="13">
    <location>
        <begin position="58"/>
        <end position="386"/>
    </location>
</feature>
<feature type="binding site" evidence="12">
    <location>
        <position position="202"/>
    </location>
    <ligand>
        <name>Zn(2+)</name>
        <dbReference type="ChEBI" id="CHEBI:29105"/>
    </ligand>
</feature>
<dbReference type="Gene3D" id="2.30.40.10">
    <property type="entry name" value="Urease, subunit C, domain 1"/>
    <property type="match status" value="1"/>
</dbReference>
<feature type="binding site" evidence="11">
    <location>
        <position position="258"/>
    </location>
    <ligand>
        <name>substrate</name>
    </ligand>
</feature>
<comment type="similarity">
    <text evidence="1 9">Belongs to the metallo-dependent hydrolases superfamily. NagA family.</text>
</comment>
<dbReference type="Pfam" id="PF01979">
    <property type="entry name" value="Amidohydro_1"/>
    <property type="match status" value="1"/>
</dbReference>
<sequence length="403" mass="44097">MKKTLLKNIEIYTGEEVIDNGYLLFKDDKILDIGLMKDLVVPENTEEINLEPSFKAAPGFIDLHIHGAGGADTMDATTEALSTMAGILPAEGSTSFLATTITQEITSIEVALKNVANYRKHHNLAGEAEILGIHLEGPFINAKRAGAQPIKHILEPDIDLFKHWQKLAENGIKLVTMAPEQKNGLEFVRYLNQSGVIASIGHSDATYEETIKAVEAGAKHVTHLFNGMRGLHHREPGIAGAALLLKELMVEIIADGIHVRPEMIQLSLRSKGIDRMILITDSMRAKCLKNGTYDLGGQDVAVKDGIALLENGTLAGSILKMKDSFKNIMKFTGISLVDAIQMASINPAKQINVYDRKGSLAPGKDADIVILDDNYEVFMTFCRGKIAYKRGGENQQNEYFESG</sequence>
<evidence type="ECO:0000256" key="8">
    <source>
        <dbReference type="ARBA" id="ARBA00060590"/>
    </source>
</evidence>
<dbReference type="EC" id="3.5.1.25" evidence="2"/>
<evidence type="ECO:0000256" key="9">
    <source>
        <dbReference type="PIRNR" id="PIRNR038994"/>
    </source>
</evidence>
<comment type="catalytic activity">
    <reaction evidence="7">
        <text>N-acetyl-D-glucosamine 6-phosphate + H2O = D-glucosamine 6-phosphate + acetate</text>
        <dbReference type="Rhea" id="RHEA:22936"/>
        <dbReference type="ChEBI" id="CHEBI:15377"/>
        <dbReference type="ChEBI" id="CHEBI:30089"/>
        <dbReference type="ChEBI" id="CHEBI:57513"/>
        <dbReference type="ChEBI" id="CHEBI:58725"/>
        <dbReference type="EC" id="3.5.1.25"/>
    </reaction>
</comment>
<dbReference type="SUPFAM" id="SSF51338">
    <property type="entry name" value="Composite domain of metallo-dependent hydrolases"/>
    <property type="match status" value="1"/>
</dbReference>
<evidence type="ECO:0000256" key="1">
    <source>
        <dbReference type="ARBA" id="ARBA00010716"/>
    </source>
</evidence>
<dbReference type="KEGG" id="bmet:BMMGA3_14790"/>
<evidence type="ECO:0000256" key="6">
    <source>
        <dbReference type="ARBA" id="ARBA00023277"/>
    </source>
</evidence>
<dbReference type="GO" id="GO:0046872">
    <property type="term" value="F:metal ion binding"/>
    <property type="evidence" value="ECO:0007669"/>
    <property type="project" value="UniProtKB-KW"/>
</dbReference>
<comment type="pathway">
    <text evidence="8">Amino-sugar metabolism; N-acetylneuraminate degradation; D-fructose 6-phosphate from N-acetylneuraminate: step 4/5.</text>
</comment>
<dbReference type="NCBIfam" id="TIGR00221">
    <property type="entry name" value="nagA"/>
    <property type="match status" value="1"/>
</dbReference>
<evidence type="ECO:0000256" key="4">
    <source>
        <dbReference type="ARBA" id="ARBA00022723"/>
    </source>
</evidence>
<dbReference type="RefSeq" id="WP_003349384.1">
    <property type="nucleotide sequence ID" value="NZ_ADWW01000005.1"/>
</dbReference>
<evidence type="ECO:0000313" key="15">
    <source>
        <dbReference type="Proteomes" id="UP000027602"/>
    </source>
</evidence>
<comment type="cofactor">
    <cofactor evidence="12">
        <name>a divalent metal cation</name>
        <dbReference type="ChEBI" id="CHEBI:60240"/>
    </cofactor>
    <text evidence="12">Binds 1 divalent metal cation per subunit.</text>
</comment>
<name>I3DU78_BACMM</name>
<dbReference type="MEROPS" id="M38.983"/>
<dbReference type="HOGENOM" id="CLU_032482_2_1_9"/>
<feature type="binding site" evidence="11">
    <location>
        <begin position="226"/>
        <end position="227"/>
    </location>
    <ligand>
        <name>substrate</name>
    </ligand>
</feature>
<proteinExistence type="inferred from homology"/>
<keyword evidence="5 9" id="KW-0378">Hydrolase</keyword>
<evidence type="ECO:0000256" key="12">
    <source>
        <dbReference type="PIRSR" id="PIRSR038994-3"/>
    </source>
</evidence>
<dbReference type="PANTHER" id="PTHR11113">
    <property type="entry name" value="N-ACETYLGLUCOSAMINE-6-PHOSPHATE DEACETYLASE"/>
    <property type="match status" value="1"/>
</dbReference>
<evidence type="ECO:0000256" key="2">
    <source>
        <dbReference type="ARBA" id="ARBA00011899"/>
    </source>
</evidence>
<gene>
    <name evidence="14" type="primary">nagA</name>
    <name evidence="14" type="ORF">BMMGA3_14790</name>
</gene>
<evidence type="ECO:0000256" key="3">
    <source>
        <dbReference type="ARBA" id="ARBA00018029"/>
    </source>
</evidence>
<feature type="binding site" evidence="11">
    <location>
        <position position="234"/>
    </location>
    <ligand>
        <name>substrate</name>
    </ligand>
</feature>
<dbReference type="FunFam" id="3.20.20.140:FF:000004">
    <property type="entry name" value="N-acetylglucosamine-6-phosphate deacetylase"/>
    <property type="match status" value="1"/>
</dbReference>
<protein>
    <recommendedName>
        <fullName evidence="3">N-acetylglucosamine-6-phosphate deacetylase</fullName>
        <ecNumber evidence="2">3.5.1.25</ecNumber>
    </recommendedName>
</protein>
<evidence type="ECO:0000256" key="7">
    <source>
        <dbReference type="ARBA" id="ARBA00047647"/>
    </source>
</evidence>
<evidence type="ECO:0000256" key="11">
    <source>
        <dbReference type="PIRSR" id="PIRSR038994-2"/>
    </source>
</evidence>
<dbReference type="AlphaFoldDB" id="I3DU78"/>
<evidence type="ECO:0000256" key="10">
    <source>
        <dbReference type="PIRSR" id="PIRSR038994-1"/>
    </source>
</evidence>
<dbReference type="InterPro" id="IPR006680">
    <property type="entry name" value="Amidohydro-rel"/>
</dbReference>
<dbReference type="EMBL" id="CP007739">
    <property type="protein sequence ID" value="AIE61315.1"/>
    <property type="molecule type" value="Genomic_DNA"/>
</dbReference>
<dbReference type="GO" id="GO:0006046">
    <property type="term" value="P:N-acetylglucosamine catabolic process"/>
    <property type="evidence" value="ECO:0007669"/>
    <property type="project" value="TreeGrafter"/>
</dbReference>
<dbReference type="PANTHER" id="PTHR11113:SF14">
    <property type="entry name" value="N-ACETYLGLUCOSAMINE-6-PHOSPHATE DEACETYLASE"/>
    <property type="match status" value="1"/>
</dbReference>
<evidence type="ECO:0000256" key="5">
    <source>
        <dbReference type="ARBA" id="ARBA00022801"/>
    </source>
</evidence>
<feature type="binding site" evidence="12">
    <location>
        <position position="136"/>
    </location>
    <ligand>
        <name>Zn(2+)</name>
        <dbReference type="ChEBI" id="CHEBI:29105"/>
    </ligand>
</feature>
<dbReference type="Proteomes" id="UP000027602">
    <property type="component" value="Chromosome"/>
</dbReference>
<dbReference type="CDD" id="cd00854">
    <property type="entry name" value="NagA"/>
    <property type="match status" value="1"/>
</dbReference>
<reference evidence="14 15" key="1">
    <citation type="journal article" date="2015" name="BMC Genomics">
        <title>Transcriptome analysis of thermophilic methylotrophic Bacillus methanolicus MGA3 using RNA-sequencing provides detailed insights into its previously uncharted transcriptional landscape.</title>
        <authorList>
            <person name="Irla M."/>
            <person name="Neshat A."/>
            <person name="Brautaset T."/>
            <person name="Ruckert C."/>
            <person name="Kalinowski J."/>
            <person name="Wendisch V.F."/>
        </authorList>
    </citation>
    <scope>NUCLEOTIDE SEQUENCE [LARGE SCALE GENOMIC DNA]</scope>
    <source>
        <strain evidence="15">MGA3 / ATCC 53907</strain>
    </source>
</reference>
<dbReference type="SUPFAM" id="SSF51556">
    <property type="entry name" value="Metallo-dependent hydrolases"/>
    <property type="match status" value="1"/>
</dbReference>
<feature type="binding site" evidence="11">
    <location>
        <begin position="314"/>
        <end position="316"/>
    </location>
    <ligand>
        <name>substrate</name>
    </ligand>
</feature>
<feature type="binding site" evidence="11">
    <location>
        <position position="147"/>
    </location>
    <ligand>
        <name>substrate</name>
    </ligand>
</feature>
<keyword evidence="4 12" id="KW-0479">Metal-binding</keyword>
<dbReference type="InterPro" id="IPR032466">
    <property type="entry name" value="Metal_Hydrolase"/>
</dbReference>
<evidence type="ECO:0000313" key="14">
    <source>
        <dbReference type="EMBL" id="AIE61315.1"/>
    </source>
</evidence>
<dbReference type="GO" id="GO:0008448">
    <property type="term" value="F:N-acetylglucosamine-6-phosphate deacetylase activity"/>
    <property type="evidence" value="ECO:0007669"/>
    <property type="project" value="UniProtKB-EC"/>
</dbReference>
<dbReference type="PIRSF" id="PIRSF038994">
    <property type="entry name" value="NagA"/>
    <property type="match status" value="1"/>
</dbReference>
<dbReference type="eggNOG" id="COG1820">
    <property type="taxonomic scope" value="Bacteria"/>
</dbReference>
<keyword evidence="6 9" id="KW-0119">Carbohydrate metabolism</keyword>